<dbReference type="HOGENOM" id="CLU_004495_5_0_1"/>
<gene>
    <name evidence="7" type="ORF">PV09_01026</name>
</gene>
<feature type="transmembrane region" description="Helical" evidence="6">
    <location>
        <begin position="394"/>
        <end position="417"/>
    </location>
</feature>
<evidence type="ECO:0000313" key="7">
    <source>
        <dbReference type="EMBL" id="KIW08086.1"/>
    </source>
</evidence>
<feature type="transmembrane region" description="Helical" evidence="6">
    <location>
        <begin position="270"/>
        <end position="294"/>
    </location>
</feature>
<evidence type="ECO:0008006" key="9">
    <source>
        <dbReference type="Google" id="ProtNLM"/>
    </source>
</evidence>
<organism evidence="7 8">
    <name type="scientific">Verruconis gallopava</name>
    <dbReference type="NCBI Taxonomy" id="253628"/>
    <lineage>
        <taxon>Eukaryota</taxon>
        <taxon>Fungi</taxon>
        <taxon>Dikarya</taxon>
        <taxon>Ascomycota</taxon>
        <taxon>Pezizomycotina</taxon>
        <taxon>Dothideomycetes</taxon>
        <taxon>Pleosporomycetidae</taxon>
        <taxon>Venturiales</taxon>
        <taxon>Sympoventuriaceae</taxon>
        <taxon>Verruconis</taxon>
    </lineage>
</organism>
<feature type="transmembrane region" description="Helical" evidence="6">
    <location>
        <begin position="314"/>
        <end position="339"/>
    </location>
</feature>
<feature type="transmembrane region" description="Helical" evidence="6">
    <location>
        <begin position="99"/>
        <end position="121"/>
    </location>
</feature>
<dbReference type="GO" id="GO:0022857">
    <property type="term" value="F:transmembrane transporter activity"/>
    <property type="evidence" value="ECO:0007669"/>
    <property type="project" value="InterPro"/>
</dbReference>
<reference evidence="7 8" key="1">
    <citation type="submission" date="2015-01" db="EMBL/GenBank/DDBJ databases">
        <title>The Genome Sequence of Ochroconis gallopava CBS43764.</title>
        <authorList>
            <consortium name="The Broad Institute Genomics Platform"/>
            <person name="Cuomo C."/>
            <person name="de Hoog S."/>
            <person name="Gorbushina A."/>
            <person name="Stielow B."/>
            <person name="Teixiera M."/>
            <person name="Abouelleil A."/>
            <person name="Chapman S.B."/>
            <person name="Priest M."/>
            <person name="Young S.K."/>
            <person name="Wortman J."/>
            <person name="Nusbaum C."/>
            <person name="Birren B."/>
        </authorList>
    </citation>
    <scope>NUCLEOTIDE SEQUENCE [LARGE SCALE GENOMIC DNA]</scope>
    <source>
        <strain evidence="7 8">CBS 43764</strain>
    </source>
</reference>
<dbReference type="AlphaFoldDB" id="A0A0D1XZ63"/>
<dbReference type="VEuPathDB" id="FungiDB:PV09_01026"/>
<name>A0A0D1XZ63_9PEZI</name>
<evidence type="ECO:0000256" key="2">
    <source>
        <dbReference type="ARBA" id="ARBA00022448"/>
    </source>
</evidence>
<comment type="subcellular location">
    <subcellularLocation>
        <location evidence="1">Membrane</location>
        <topology evidence="1">Multi-pass membrane protein</topology>
    </subcellularLocation>
</comment>
<dbReference type="PANTHER" id="PTHR45649:SF26">
    <property type="entry name" value="OS04G0435100 PROTEIN"/>
    <property type="match status" value="1"/>
</dbReference>
<dbReference type="PANTHER" id="PTHR45649">
    <property type="entry name" value="AMINO-ACID PERMEASE BAT1"/>
    <property type="match status" value="1"/>
</dbReference>
<dbReference type="EMBL" id="KN847531">
    <property type="protein sequence ID" value="KIW08086.1"/>
    <property type="molecule type" value="Genomic_DNA"/>
</dbReference>
<dbReference type="Gene3D" id="1.20.1740.10">
    <property type="entry name" value="Amino acid/polyamine transporter I"/>
    <property type="match status" value="1"/>
</dbReference>
<feature type="transmembrane region" description="Helical" evidence="6">
    <location>
        <begin position="469"/>
        <end position="487"/>
    </location>
</feature>
<dbReference type="Proteomes" id="UP000053259">
    <property type="component" value="Unassembled WGS sequence"/>
</dbReference>
<dbReference type="PIRSF" id="PIRSF006060">
    <property type="entry name" value="AA_transporter"/>
    <property type="match status" value="1"/>
</dbReference>
<dbReference type="STRING" id="253628.A0A0D1XZ63"/>
<dbReference type="RefSeq" id="XP_016217955.1">
    <property type="nucleotide sequence ID" value="XM_016353860.1"/>
</dbReference>
<evidence type="ECO:0000256" key="5">
    <source>
        <dbReference type="ARBA" id="ARBA00023136"/>
    </source>
</evidence>
<evidence type="ECO:0000256" key="6">
    <source>
        <dbReference type="SAM" id="Phobius"/>
    </source>
</evidence>
<protein>
    <recommendedName>
        <fullName evidence="9">Amino acid permease/ SLC12A domain-containing protein</fullName>
    </recommendedName>
</protein>
<keyword evidence="5 6" id="KW-0472">Membrane</keyword>
<keyword evidence="4 6" id="KW-1133">Transmembrane helix</keyword>
<feature type="transmembrane region" description="Helical" evidence="6">
    <location>
        <begin position="69"/>
        <end position="92"/>
    </location>
</feature>
<keyword evidence="8" id="KW-1185">Reference proteome</keyword>
<keyword evidence="3 6" id="KW-0812">Transmembrane</keyword>
<dbReference type="OrthoDB" id="10054429at2759"/>
<dbReference type="Pfam" id="PF13520">
    <property type="entry name" value="AA_permease_2"/>
    <property type="match status" value="1"/>
</dbReference>
<sequence>MLSGRRDISEIDPRDELLLAELGYRQELRRNWNGLHNFGISFSIISVITGITTLFSYGLNTGGPAVMTIGWIIVSLFTIFIGFSMAEILSAILTASGPYFWAAALAPDYYAPFVSWFTGWFNFVGQFSVTTSISFGCATLISMTATVMNPSYTPSPGKVMAIYVAVLLSHGLVNSFGLRVLRYLNNISVVLHTFGVTALGIAVLMKAPRHQPASFVFATFYDGTGGWSERASSAYVVVCGLLLSQYTITGFDASAHLSEETLGAGRNAPFGVLMSIGASAVFGLFLLLCLLFSIQDFMVTVTSDQPVIQIFVDVFGAKGTMAGMSLIIICVWFCGLFSLTSNSRMMFAFSRDGALPHFFNHIDDKFQTPIRTVWLAVALAFILSLPSLGSDVAFAAATSIATVALYISYIVPVIVALTWPQHFKRGFFNLGIMSRPVGFVSVAWVSFITIVFCLPQVNPVTSTTLNYTPVALGIVVICVLASWFFWAHKWFYGPRRQITLGDTNIVSRVQLRPSKRR</sequence>
<feature type="transmembrane region" description="Helical" evidence="6">
    <location>
        <begin position="35"/>
        <end position="57"/>
    </location>
</feature>
<keyword evidence="2" id="KW-0813">Transport</keyword>
<accession>A0A0D1XZ63</accession>
<dbReference type="GO" id="GO:0016020">
    <property type="term" value="C:membrane"/>
    <property type="evidence" value="ECO:0007669"/>
    <property type="project" value="UniProtKB-SubCell"/>
</dbReference>
<evidence type="ECO:0000256" key="1">
    <source>
        <dbReference type="ARBA" id="ARBA00004141"/>
    </source>
</evidence>
<dbReference type="GeneID" id="27308999"/>
<evidence type="ECO:0000313" key="8">
    <source>
        <dbReference type="Proteomes" id="UP000053259"/>
    </source>
</evidence>
<proteinExistence type="predicted"/>
<feature type="transmembrane region" description="Helical" evidence="6">
    <location>
        <begin position="437"/>
        <end position="457"/>
    </location>
</feature>
<feature type="transmembrane region" description="Helical" evidence="6">
    <location>
        <begin position="187"/>
        <end position="205"/>
    </location>
</feature>
<evidence type="ECO:0000256" key="4">
    <source>
        <dbReference type="ARBA" id="ARBA00022989"/>
    </source>
</evidence>
<feature type="transmembrane region" description="Helical" evidence="6">
    <location>
        <begin position="160"/>
        <end position="181"/>
    </location>
</feature>
<dbReference type="InterPro" id="IPR002293">
    <property type="entry name" value="AA/rel_permease1"/>
</dbReference>
<dbReference type="InParanoid" id="A0A0D1XZ63"/>
<evidence type="ECO:0000256" key="3">
    <source>
        <dbReference type="ARBA" id="ARBA00022692"/>
    </source>
</evidence>
<feature type="transmembrane region" description="Helical" evidence="6">
    <location>
        <begin position="372"/>
        <end position="388"/>
    </location>
</feature>